<evidence type="ECO:0000259" key="7">
    <source>
        <dbReference type="Pfam" id="PF00496"/>
    </source>
</evidence>
<protein>
    <submittedName>
        <fullName evidence="8">Peptide ABC transporter substrate-binding protein</fullName>
    </submittedName>
</protein>
<dbReference type="GO" id="GO:1904680">
    <property type="term" value="F:peptide transmembrane transporter activity"/>
    <property type="evidence" value="ECO:0007669"/>
    <property type="project" value="TreeGrafter"/>
</dbReference>
<keyword evidence="9" id="KW-1185">Reference proteome</keyword>
<keyword evidence="3" id="KW-0813">Transport</keyword>
<dbReference type="SUPFAM" id="SSF53850">
    <property type="entry name" value="Periplasmic binding protein-like II"/>
    <property type="match status" value="1"/>
</dbReference>
<dbReference type="InterPro" id="IPR000914">
    <property type="entry name" value="SBP_5_dom"/>
</dbReference>
<name>A0A2G9CCS4_9BURK</name>
<comment type="caution">
    <text evidence="8">The sequence shown here is derived from an EMBL/GenBank/DDBJ whole genome shotgun (WGS) entry which is preliminary data.</text>
</comment>
<comment type="subcellular location">
    <subcellularLocation>
        <location evidence="1">Cell envelope</location>
    </subcellularLocation>
</comment>
<dbReference type="OrthoDB" id="9801912at2"/>
<proteinExistence type="inferred from homology"/>
<sequence length="777" mass="88881">MSSGLWNASLHAAEGWRAAWARFAASCRLAGVAWMAAAVSLLAACNNSPYPAGAAEDNTLYLSFDERSPRYLDPTASYTAPESVYTYQITEPLYGYHYLKRPYTLIPRAAAAVVKPYYLDAQGRRLPEDAPADQIAQSVYDVPIRPGILYAPSPAFAKDAQGNYRYHHLTARELGDKRSPWQFEHQGTRELEAADFVYALKRHATTRIEAPIFGLFSEHVLGLKDYGALIREENAKLLKGLPENTPDKPFLDFRKWPLEGAEAVDRHLLRVRIKGKYPQWSYWMSTTFMSPIPWEVDLFYAQPGMAEHGLSWNQWPVGTGPYMMTTYQQDRRHVMSRNPNYRKDDLYPCEGMPDDGPAGRLADCGKPMPFIDKIVATLIKERVPRKELFKQGYLDMPDLERGDWGVEFYADASDSAETDAFFRQRGFAFPRSTDPNNWYLGFNMLDPVIGKGKTPEEDARHRKLRQALSIAIDWEEGYGRIFKNRGGVTAYGPVPPGVFGSREAQPGYFNPVTHKRVDGKIERRSLDEARALLAEAGYPEGRDARTGQPLVLNYDFMRTVTPEVKAENDWLVKQFAKLGVQLDVRATDYNQFQEKVRQGKHQVFWWGWFADYPDAENFLFLLYGPNSKSLHEGENSANYENREYDQLFKQVQVLDDGLQKQQVIDRMVQIAQQDAPWAFGYWAWTGQAYQRWVHNGKPSIVIRDPVRYHRIDPQQRAKRQGEWNRPVWWPLLVLVVGFAAIVWMTRRSFRKRETATARGTAAPLAANEARRAARGAD</sequence>
<feature type="transmembrane region" description="Helical" evidence="6">
    <location>
        <begin position="727"/>
        <end position="745"/>
    </location>
</feature>
<dbReference type="EMBL" id="PEOG01000012">
    <property type="protein sequence ID" value="PIM54240.1"/>
    <property type="molecule type" value="Genomic_DNA"/>
</dbReference>
<feature type="compositionally biased region" description="Basic and acidic residues" evidence="5">
    <location>
        <begin position="768"/>
        <end position="777"/>
    </location>
</feature>
<feature type="region of interest" description="Disordered" evidence="5">
    <location>
        <begin position="756"/>
        <end position="777"/>
    </location>
</feature>
<dbReference type="Pfam" id="PF00496">
    <property type="entry name" value="SBP_bac_5"/>
    <property type="match status" value="1"/>
</dbReference>
<evidence type="ECO:0000256" key="4">
    <source>
        <dbReference type="ARBA" id="ARBA00022729"/>
    </source>
</evidence>
<keyword evidence="4" id="KW-0732">Signal</keyword>
<evidence type="ECO:0000256" key="3">
    <source>
        <dbReference type="ARBA" id="ARBA00022448"/>
    </source>
</evidence>
<reference evidence="8 9" key="1">
    <citation type="submission" date="2017-11" db="EMBL/GenBank/DDBJ databases">
        <title>Draft genome sequence of Mitsuaria sp. HWN-4.</title>
        <authorList>
            <person name="Gundlapally S.R."/>
        </authorList>
    </citation>
    <scope>NUCLEOTIDE SEQUENCE [LARGE SCALE GENOMIC DNA]</scope>
    <source>
        <strain evidence="8 9">HWN-4</strain>
    </source>
</reference>
<keyword evidence="6" id="KW-0812">Transmembrane</keyword>
<gene>
    <name evidence="8" type="ORF">CS062_06010</name>
</gene>
<dbReference type="Gene3D" id="3.10.105.10">
    <property type="entry name" value="Dipeptide-binding Protein, Domain 3"/>
    <property type="match status" value="1"/>
</dbReference>
<dbReference type="PANTHER" id="PTHR30290:SF10">
    <property type="entry name" value="PERIPLASMIC OLIGOPEPTIDE-BINDING PROTEIN-RELATED"/>
    <property type="match status" value="1"/>
</dbReference>
<evidence type="ECO:0000313" key="9">
    <source>
        <dbReference type="Proteomes" id="UP000231501"/>
    </source>
</evidence>
<keyword evidence="6" id="KW-0472">Membrane</keyword>
<evidence type="ECO:0000256" key="5">
    <source>
        <dbReference type="SAM" id="MobiDB-lite"/>
    </source>
</evidence>
<dbReference type="CDD" id="cd08505">
    <property type="entry name" value="PBP2_NikA_DppA_OppA_like_18"/>
    <property type="match status" value="1"/>
</dbReference>
<comment type="similarity">
    <text evidence="2">Belongs to the bacterial solute-binding protein 5 family.</text>
</comment>
<evidence type="ECO:0000256" key="1">
    <source>
        <dbReference type="ARBA" id="ARBA00004196"/>
    </source>
</evidence>
<dbReference type="GO" id="GO:0015833">
    <property type="term" value="P:peptide transport"/>
    <property type="evidence" value="ECO:0007669"/>
    <property type="project" value="TreeGrafter"/>
</dbReference>
<keyword evidence="6" id="KW-1133">Transmembrane helix</keyword>
<dbReference type="Gene3D" id="3.40.190.10">
    <property type="entry name" value="Periplasmic binding protein-like II"/>
    <property type="match status" value="1"/>
</dbReference>
<evidence type="ECO:0000313" key="8">
    <source>
        <dbReference type="EMBL" id="PIM54240.1"/>
    </source>
</evidence>
<feature type="compositionally biased region" description="Low complexity" evidence="5">
    <location>
        <begin position="756"/>
        <end position="767"/>
    </location>
</feature>
<evidence type="ECO:0000256" key="2">
    <source>
        <dbReference type="ARBA" id="ARBA00005695"/>
    </source>
</evidence>
<dbReference type="Proteomes" id="UP000231501">
    <property type="component" value="Unassembled WGS sequence"/>
</dbReference>
<dbReference type="GO" id="GO:0030313">
    <property type="term" value="C:cell envelope"/>
    <property type="evidence" value="ECO:0007669"/>
    <property type="project" value="UniProtKB-SubCell"/>
</dbReference>
<feature type="domain" description="Solute-binding protein family 5" evidence="7">
    <location>
        <begin position="186"/>
        <end position="627"/>
    </location>
</feature>
<dbReference type="AlphaFoldDB" id="A0A2G9CCS4"/>
<evidence type="ECO:0000256" key="6">
    <source>
        <dbReference type="SAM" id="Phobius"/>
    </source>
</evidence>
<organism evidence="8 9">
    <name type="scientific">Roseateles chitinivorans</name>
    <dbReference type="NCBI Taxonomy" id="2917965"/>
    <lineage>
        <taxon>Bacteria</taxon>
        <taxon>Pseudomonadati</taxon>
        <taxon>Pseudomonadota</taxon>
        <taxon>Betaproteobacteria</taxon>
        <taxon>Burkholderiales</taxon>
        <taxon>Sphaerotilaceae</taxon>
        <taxon>Roseateles</taxon>
    </lineage>
</organism>
<dbReference type="PANTHER" id="PTHR30290">
    <property type="entry name" value="PERIPLASMIC BINDING COMPONENT OF ABC TRANSPORTER"/>
    <property type="match status" value="1"/>
</dbReference>
<accession>A0A2G9CCS4</accession>
<dbReference type="InterPro" id="IPR039424">
    <property type="entry name" value="SBP_5"/>
</dbReference>